<feature type="compositionally biased region" description="Basic and acidic residues" evidence="1">
    <location>
        <begin position="123"/>
        <end position="133"/>
    </location>
</feature>
<feature type="compositionally biased region" description="Pro residues" evidence="1">
    <location>
        <begin position="73"/>
        <end position="86"/>
    </location>
</feature>
<gene>
    <name evidence="2" type="ORF">BRAFLDRAFT_105914</name>
</gene>
<dbReference type="InParanoid" id="C3ZZ78"/>
<dbReference type="PROSITE" id="PS51257">
    <property type="entry name" value="PROKAR_LIPOPROTEIN"/>
    <property type="match status" value="1"/>
</dbReference>
<accession>C3ZZ78</accession>
<protein>
    <submittedName>
        <fullName evidence="2">Uncharacterized protein</fullName>
    </submittedName>
</protein>
<name>C3ZZ78_BRAFL</name>
<evidence type="ECO:0000256" key="1">
    <source>
        <dbReference type="SAM" id="MobiDB-lite"/>
    </source>
</evidence>
<dbReference type="AlphaFoldDB" id="C3ZZ78"/>
<feature type="region of interest" description="Disordered" evidence="1">
    <location>
        <begin position="53"/>
        <end position="148"/>
    </location>
</feature>
<dbReference type="EMBL" id="GG666744">
    <property type="protein sequence ID" value="EEN42138.1"/>
    <property type="molecule type" value="Genomic_DNA"/>
</dbReference>
<feature type="compositionally biased region" description="Pro residues" evidence="1">
    <location>
        <begin position="93"/>
        <end position="106"/>
    </location>
</feature>
<sequence length="194" mass="21155">MEQGRLAKSGQYKEIISALTAPLLVGCFPLIGTVINQAEQVLLTTLRPPQIASAAPTRLTTRPLYPQPARSTPNPPAVPPTRPQCPQPACSTPNPPAVPPTRPQYPQPARSTPDPPAVPSPTHHTEAATDRQCRPHTAHNTPVVSHSRWRGTALQKVGGEKEKNRNKVRNLLPTWIQESLGYTVNIAVWYKATD</sequence>
<evidence type="ECO:0000313" key="2">
    <source>
        <dbReference type="EMBL" id="EEN42138.1"/>
    </source>
</evidence>
<reference evidence="2" key="1">
    <citation type="journal article" date="2008" name="Nature">
        <title>The amphioxus genome and the evolution of the chordate karyotype.</title>
        <authorList>
            <consortium name="US DOE Joint Genome Institute (JGI-PGF)"/>
            <person name="Putnam N.H."/>
            <person name="Butts T."/>
            <person name="Ferrier D.E.K."/>
            <person name="Furlong R.F."/>
            <person name="Hellsten U."/>
            <person name="Kawashima T."/>
            <person name="Robinson-Rechavi M."/>
            <person name="Shoguchi E."/>
            <person name="Terry A."/>
            <person name="Yu J.-K."/>
            <person name="Benito-Gutierrez E.L."/>
            <person name="Dubchak I."/>
            <person name="Garcia-Fernandez J."/>
            <person name="Gibson-Brown J.J."/>
            <person name="Grigoriev I.V."/>
            <person name="Horton A.C."/>
            <person name="de Jong P.J."/>
            <person name="Jurka J."/>
            <person name="Kapitonov V.V."/>
            <person name="Kohara Y."/>
            <person name="Kuroki Y."/>
            <person name="Lindquist E."/>
            <person name="Lucas S."/>
            <person name="Osoegawa K."/>
            <person name="Pennacchio L.A."/>
            <person name="Salamov A.A."/>
            <person name="Satou Y."/>
            <person name="Sauka-Spengler T."/>
            <person name="Schmutz J."/>
            <person name="Shin-I T."/>
            <person name="Toyoda A."/>
            <person name="Bronner-Fraser M."/>
            <person name="Fujiyama A."/>
            <person name="Holland L.Z."/>
            <person name="Holland P.W.H."/>
            <person name="Satoh N."/>
            <person name="Rokhsar D.S."/>
        </authorList>
    </citation>
    <scope>NUCLEOTIDE SEQUENCE [LARGE SCALE GENOMIC DNA]</scope>
    <source>
        <strain evidence="2">S238N-H82</strain>
        <tissue evidence="2">Testes</tissue>
    </source>
</reference>
<organism>
    <name type="scientific">Branchiostoma floridae</name>
    <name type="common">Florida lancelet</name>
    <name type="synonym">Amphioxus</name>
    <dbReference type="NCBI Taxonomy" id="7739"/>
    <lineage>
        <taxon>Eukaryota</taxon>
        <taxon>Metazoa</taxon>
        <taxon>Chordata</taxon>
        <taxon>Cephalochordata</taxon>
        <taxon>Leptocardii</taxon>
        <taxon>Amphioxiformes</taxon>
        <taxon>Branchiostomatidae</taxon>
        <taxon>Branchiostoma</taxon>
    </lineage>
</organism>
<proteinExistence type="predicted"/>